<dbReference type="EMBL" id="JAUHHV010000005">
    <property type="protein sequence ID" value="KAK1425905.1"/>
    <property type="molecule type" value="Genomic_DNA"/>
</dbReference>
<protein>
    <submittedName>
        <fullName evidence="2">Uncharacterized protein</fullName>
    </submittedName>
</protein>
<dbReference type="Proteomes" id="UP001229421">
    <property type="component" value="Unassembled WGS sequence"/>
</dbReference>
<gene>
    <name evidence="2" type="ORF">QVD17_21267</name>
</gene>
<dbReference type="AlphaFoldDB" id="A0AAD8KUA8"/>
<evidence type="ECO:0000313" key="3">
    <source>
        <dbReference type="Proteomes" id="UP001229421"/>
    </source>
</evidence>
<feature type="transmembrane region" description="Helical" evidence="1">
    <location>
        <begin position="15"/>
        <end position="38"/>
    </location>
</feature>
<keyword evidence="1" id="KW-0472">Membrane</keyword>
<keyword evidence="1" id="KW-0812">Transmembrane</keyword>
<sequence>MITEDLRSLFFHPRVSILTTMLMFCIFLRIVIQAFILVEMVVVGNEKVFCGGSLFLGVVFGVGDRCLSD</sequence>
<organism evidence="2 3">
    <name type="scientific">Tagetes erecta</name>
    <name type="common">African marigold</name>
    <dbReference type="NCBI Taxonomy" id="13708"/>
    <lineage>
        <taxon>Eukaryota</taxon>
        <taxon>Viridiplantae</taxon>
        <taxon>Streptophyta</taxon>
        <taxon>Embryophyta</taxon>
        <taxon>Tracheophyta</taxon>
        <taxon>Spermatophyta</taxon>
        <taxon>Magnoliopsida</taxon>
        <taxon>eudicotyledons</taxon>
        <taxon>Gunneridae</taxon>
        <taxon>Pentapetalae</taxon>
        <taxon>asterids</taxon>
        <taxon>campanulids</taxon>
        <taxon>Asterales</taxon>
        <taxon>Asteraceae</taxon>
        <taxon>Asteroideae</taxon>
        <taxon>Heliantheae alliance</taxon>
        <taxon>Tageteae</taxon>
        <taxon>Tagetes</taxon>
    </lineage>
</organism>
<reference evidence="2" key="1">
    <citation type="journal article" date="2023" name="bioRxiv">
        <title>Improved chromosome-level genome assembly for marigold (Tagetes erecta).</title>
        <authorList>
            <person name="Jiang F."/>
            <person name="Yuan L."/>
            <person name="Wang S."/>
            <person name="Wang H."/>
            <person name="Xu D."/>
            <person name="Wang A."/>
            <person name="Fan W."/>
        </authorList>
    </citation>
    <scope>NUCLEOTIDE SEQUENCE</scope>
    <source>
        <strain evidence="2">WSJ</strain>
        <tissue evidence="2">Leaf</tissue>
    </source>
</reference>
<accession>A0AAD8KUA8</accession>
<keyword evidence="1" id="KW-1133">Transmembrane helix</keyword>
<comment type="caution">
    <text evidence="2">The sequence shown here is derived from an EMBL/GenBank/DDBJ whole genome shotgun (WGS) entry which is preliminary data.</text>
</comment>
<proteinExistence type="predicted"/>
<keyword evidence="3" id="KW-1185">Reference proteome</keyword>
<evidence type="ECO:0000256" key="1">
    <source>
        <dbReference type="SAM" id="Phobius"/>
    </source>
</evidence>
<evidence type="ECO:0000313" key="2">
    <source>
        <dbReference type="EMBL" id="KAK1425905.1"/>
    </source>
</evidence>
<name>A0AAD8KUA8_TARER</name>